<sequence length="135" mass="14973">MPATDGALETDDTPYEHDGGQRDQRAWDVEPVHGNQTLDAATDMVRPRLGGNSRGRERLVLSGGERQTPVARPEGSDLVPMLDPASAIRNRRRAVARGFLTRWPDFGRAAGCHVPLDTATLIDYQYIDSQYVDNR</sequence>
<evidence type="ECO:0000256" key="1">
    <source>
        <dbReference type="SAM" id="MobiDB-lite"/>
    </source>
</evidence>
<evidence type="ECO:0000313" key="2">
    <source>
        <dbReference type="EMBL" id="GAA1760664.1"/>
    </source>
</evidence>
<feature type="region of interest" description="Disordered" evidence="1">
    <location>
        <begin position="1"/>
        <end position="24"/>
    </location>
</feature>
<dbReference type="Proteomes" id="UP001501475">
    <property type="component" value="Unassembled WGS sequence"/>
</dbReference>
<organism evidence="2 3">
    <name type="scientific">Nostocoides vanveenii</name>
    <dbReference type="NCBI Taxonomy" id="330835"/>
    <lineage>
        <taxon>Bacteria</taxon>
        <taxon>Bacillati</taxon>
        <taxon>Actinomycetota</taxon>
        <taxon>Actinomycetes</taxon>
        <taxon>Micrococcales</taxon>
        <taxon>Intrasporangiaceae</taxon>
        <taxon>Nostocoides</taxon>
    </lineage>
</organism>
<evidence type="ECO:0000313" key="3">
    <source>
        <dbReference type="Proteomes" id="UP001501475"/>
    </source>
</evidence>
<keyword evidence="3" id="KW-1185">Reference proteome</keyword>
<comment type="caution">
    <text evidence="2">The sequence shown here is derived from an EMBL/GenBank/DDBJ whole genome shotgun (WGS) entry which is preliminary data.</text>
</comment>
<name>A0ABN2KMY5_9MICO</name>
<proteinExistence type="predicted"/>
<protein>
    <submittedName>
        <fullName evidence="2">Uncharacterized protein</fullName>
    </submittedName>
</protein>
<feature type="compositionally biased region" description="Basic and acidic residues" evidence="1">
    <location>
        <begin position="14"/>
        <end position="24"/>
    </location>
</feature>
<accession>A0ABN2KMY5</accession>
<dbReference type="EMBL" id="BAAAPN010000047">
    <property type="protein sequence ID" value="GAA1760664.1"/>
    <property type="molecule type" value="Genomic_DNA"/>
</dbReference>
<reference evidence="2 3" key="1">
    <citation type="journal article" date="2019" name="Int. J. Syst. Evol. Microbiol.">
        <title>The Global Catalogue of Microorganisms (GCM) 10K type strain sequencing project: providing services to taxonomists for standard genome sequencing and annotation.</title>
        <authorList>
            <consortium name="The Broad Institute Genomics Platform"/>
            <consortium name="The Broad Institute Genome Sequencing Center for Infectious Disease"/>
            <person name="Wu L."/>
            <person name="Ma J."/>
        </authorList>
    </citation>
    <scope>NUCLEOTIDE SEQUENCE [LARGE SCALE GENOMIC DNA]</scope>
    <source>
        <strain evidence="2 3">JCM 15591</strain>
    </source>
</reference>
<gene>
    <name evidence="2" type="ORF">GCM10009810_20270</name>
</gene>